<sequence length="45" mass="5554">MLFLTLLSQSYKYIFTHANKLNRKVKIYYKWVKNSHKHPVCNYFS</sequence>
<evidence type="ECO:0000313" key="2">
    <source>
        <dbReference type="Proteomes" id="UP000004123"/>
    </source>
</evidence>
<dbReference type="STRING" id="997353.HMPREF9144_2240"/>
<name>F9DKP8_9BACT</name>
<dbReference type="EMBL" id="AFPY01000110">
    <property type="protein sequence ID" value="EGQ13916.1"/>
    <property type="molecule type" value="Genomic_DNA"/>
</dbReference>
<reference evidence="1 2" key="1">
    <citation type="submission" date="2011-04" db="EMBL/GenBank/DDBJ databases">
        <authorList>
            <person name="Muzny D."/>
            <person name="Qin X."/>
            <person name="Deng J."/>
            <person name="Jiang H."/>
            <person name="Liu Y."/>
            <person name="Qu J."/>
            <person name="Song X.-Z."/>
            <person name="Zhang L."/>
            <person name="Thornton R."/>
            <person name="Coyle M."/>
            <person name="Francisco L."/>
            <person name="Jackson L."/>
            <person name="Javaid M."/>
            <person name="Korchina V."/>
            <person name="Kovar C."/>
            <person name="Mata R."/>
            <person name="Mathew T."/>
            <person name="Ngo R."/>
            <person name="Nguyen L."/>
            <person name="Nguyen N."/>
            <person name="Okwuonu G."/>
            <person name="Ongeri F."/>
            <person name="Pham C."/>
            <person name="Simmons D."/>
            <person name="Wilczek-Boney K."/>
            <person name="Hale W."/>
            <person name="Jakkamsetti A."/>
            <person name="Pham P."/>
            <person name="Ruth R."/>
            <person name="San Lucas F."/>
            <person name="Warren J."/>
            <person name="Zhang J."/>
            <person name="Zhao Z."/>
            <person name="Zhou C."/>
            <person name="Zhu D."/>
            <person name="Lee S."/>
            <person name="Bess C."/>
            <person name="Blankenburg K."/>
            <person name="Forbes L."/>
            <person name="Fu Q."/>
            <person name="Gubbala S."/>
            <person name="Hirani K."/>
            <person name="Jayaseelan J.C."/>
            <person name="Lara F."/>
            <person name="Munidasa M."/>
            <person name="Palculict T."/>
            <person name="Patil S."/>
            <person name="Pu L.-L."/>
            <person name="Saada N."/>
            <person name="Tang L."/>
            <person name="Weissenberger G."/>
            <person name="Zhu Y."/>
            <person name="Hemphill L."/>
            <person name="Shang Y."/>
            <person name="Youmans B."/>
            <person name="Ayvaz T."/>
            <person name="Ross M."/>
            <person name="Santibanez J."/>
            <person name="Aqrawi P."/>
            <person name="Gross S."/>
            <person name="Joshi V."/>
            <person name="Fowler G."/>
            <person name="Nazareth L."/>
            <person name="Reid J."/>
            <person name="Worley K."/>
            <person name="Petrosino J."/>
            <person name="Highlander S."/>
            <person name="Gibbs R."/>
        </authorList>
    </citation>
    <scope>NUCLEOTIDE SEQUENCE [LARGE SCALE GENOMIC DNA]</scope>
    <source>
        <strain evidence="1 2">ATCC 700821</strain>
    </source>
</reference>
<dbReference type="AlphaFoldDB" id="F9DKP8"/>
<proteinExistence type="predicted"/>
<dbReference type="Proteomes" id="UP000004123">
    <property type="component" value="Unassembled WGS sequence"/>
</dbReference>
<accession>F9DKP8</accession>
<protein>
    <submittedName>
        <fullName evidence="1">RpiR family phosphosugar-binding transcriptional regulator</fullName>
    </submittedName>
</protein>
<dbReference type="HOGENOM" id="CLU_3203630_0_0_10"/>
<evidence type="ECO:0000313" key="1">
    <source>
        <dbReference type="EMBL" id="EGQ13916.1"/>
    </source>
</evidence>
<comment type="caution">
    <text evidence="1">The sequence shown here is derived from an EMBL/GenBank/DDBJ whole genome shotgun (WGS) entry which is preliminary data.</text>
</comment>
<organism evidence="1 2">
    <name type="scientific">Prevotella pallens ATCC 700821</name>
    <dbReference type="NCBI Taxonomy" id="997353"/>
    <lineage>
        <taxon>Bacteria</taxon>
        <taxon>Pseudomonadati</taxon>
        <taxon>Bacteroidota</taxon>
        <taxon>Bacteroidia</taxon>
        <taxon>Bacteroidales</taxon>
        <taxon>Prevotellaceae</taxon>
        <taxon>Prevotella</taxon>
    </lineage>
</organism>
<gene>
    <name evidence="1" type="ORF">HMPREF9144_2240</name>
</gene>